<evidence type="ECO:0000313" key="1">
    <source>
        <dbReference type="EMBL" id="KAK7357491.1"/>
    </source>
</evidence>
<protein>
    <submittedName>
        <fullName evidence="1">Uncharacterized protein</fullName>
    </submittedName>
</protein>
<reference evidence="1 2" key="1">
    <citation type="submission" date="2024-01" db="EMBL/GenBank/DDBJ databases">
        <title>The genomes of 5 underutilized Papilionoideae crops provide insights into root nodulation and disease resistanc.</title>
        <authorList>
            <person name="Jiang F."/>
        </authorList>
    </citation>
    <scope>NUCLEOTIDE SEQUENCE [LARGE SCALE GENOMIC DNA]</scope>
    <source>
        <strain evidence="1">JINMINGXINNONG_FW02</strain>
        <tissue evidence="1">Leaves</tissue>
    </source>
</reference>
<dbReference type="AlphaFoldDB" id="A0AAN9MP86"/>
<dbReference type="Proteomes" id="UP001374584">
    <property type="component" value="Unassembled WGS sequence"/>
</dbReference>
<organism evidence="1 2">
    <name type="scientific">Phaseolus coccineus</name>
    <name type="common">Scarlet runner bean</name>
    <name type="synonym">Phaseolus multiflorus</name>
    <dbReference type="NCBI Taxonomy" id="3886"/>
    <lineage>
        <taxon>Eukaryota</taxon>
        <taxon>Viridiplantae</taxon>
        <taxon>Streptophyta</taxon>
        <taxon>Embryophyta</taxon>
        <taxon>Tracheophyta</taxon>
        <taxon>Spermatophyta</taxon>
        <taxon>Magnoliopsida</taxon>
        <taxon>eudicotyledons</taxon>
        <taxon>Gunneridae</taxon>
        <taxon>Pentapetalae</taxon>
        <taxon>rosids</taxon>
        <taxon>fabids</taxon>
        <taxon>Fabales</taxon>
        <taxon>Fabaceae</taxon>
        <taxon>Papilionoideae</taxon>
        <taxon>50 kb inversion clade</taxon>
        <taxon>NPAAA clade</taxon>
        <taxon>indigoferoid/millettioid clade</taxon>
        <taxon>Phaseoleae</taxon>
        <taxon>Phaseolus</taxon>
    </lineage>
</organism>
<proteinExistence type="predicted"/>
<accession>A0AAN9MP86</accession>
<gene>
    <name evidence="1" type="ORF">VNO80_16779</name>
</gene>
<dbReference type="EMBL" id="JAYMYR010000006">
    <property type="protein sequence ID" value="KAK7357491.1"/>
    <property type="molecule type" value="Genomic_DNA"/>
</dbReference>
<sequence>MPEPLGLGAMSDSLLRWNLLIPCDCGVSCLLLPKSWQPAISGDAVENRDRPGVFGVGLAESEIAERDEIGAQKGEER</sequence>
<comment type="caution">
    <text evidence="1">The sequence shown here is derived from an EMBL/GenBank/DDBJ whole genome shotgun (WGS) entry which is preliminary data.</text>
</comment>
<evidence type="ECO:0000313" key="2">
    <source>
        <dbReference type="Proteomes" id="UP001374584"/>
    </source>
</evidence>
<keyword evidence="2" id="KW-1185">Reference proteome</keyword>
<name>A0AAN9MP86_PHACN</name>